<protein>
    <submittedName>
        <fullName evidence="1">Uncharacterized protein</fullName>
    </submittedName>
</protein>
<reference evidence="1 2" key="1">
    <citation type="submission" date="2016-05" db="EMBL/GenBank/DDBJ databases">
        <authorList>
            <consortium name="Pathogen Informatics"/>
        </authorList>
    </citation>
    <scope>NUCLEOTIDE SEQUENCE [LARGE SCALE GENOMIC DNA]</scope>
    <source>
        <strain evidence="1 2">2880STDY5682802</strain>
    </source>
</reference>
<gene>
    <name evidence="1" type="ORF">SAMEA2273876_01631</name>
</gene>
<evidence type="ECO:0000313" key="2">
    <source>
        <dbReference type="Proteomes" id="UP000078124"/>
    </source>
</evidence>
<dbReference type="Proteomes" id="UP000078124">
    <property type="component" value="Unassembled WGS sequence"/>
</dbReference>
<organism evidence="1 2">
    <name type="scientific">Raoultella planticola</name>
    <name type="common">Klebsiella planticola</name>
    <dbReference type="NCBI Taxonomy" id="575"/>
    <lineage>
        <taxon>Bacteria</taxon>
        <taxon>Pseudomonadati</taxon>
        <taxon>Pseudomonadota</taxon>
        <taxon>Gammaproteobacteria</taxon>
        <taxon>Enterobacterales</taxon>
        <taxon>Enterobacteriaceae</taxon>
        <taxon>Klebsiella/Raoultella group</taxon>
        <taxon>Raoultella</taxon>
    </lineage>
</organism>
<dbReference type="EMBL" id="FLAC01000004">
    <property type="protein sequence ID" value="SAP76402.1"/>
    <property type="molecule type" value="Genomic_DNA"/>
</dbReference>
<proteinExistence type="predicted"/>
<name>A0A8G2A0A4_RAOPL</name>
<evidence type="ECO:0000313" key="1">
    <source>
        <dbReference type="EMBL" id="SAP76402.1"/>
    </source>
</evidence>
<comment type="caution">
    <text evidence="1">The sequence shown here is derived from an EMBL/GenBank/DDBJ whole genome shotgun (WGS) entry which is preliminary data.</text>
</comment>
<accession>A0A8G2A0A4</accession>
<dbReference type="AlphaFoldDB" id="A0A8G2A0A4"/>
<dbReference type="RefSeq" id="WP_064384518.1">
    <property type="nucleotide sequence ID" value="NZ_CABDVS010000002.1"/>
</dbReference>
<sequence>MANSLLEACNNWQIQRAEILARNPDMMLTIQKLDMMVEYSVRSAIDIAHRVDWDFREAELLAKQVHGEAK</sequence>